<keyword evidence="4" id="KW-0479">Metal-binding</keyword>
<evidence type="ECO:0000256" key="4">
    <source>
        <dbReference type="ARBA" id="ARBA00022723"/>
    </source>
</evidence>
<gene>
    <name evidence="9" type="ORF">BAZO_18461</name>
</gene>
<name>K6D5D5_SCHAZ</name>
<dbReference type="PROSITE" id="PS51669">
    <property type="entry name" value="4FE4S_MOW_BIS_MGD"/>
    <property type="match status" value="1"/>
</dbReference>
<dbReference type="RefSeq" id="WP_003332893.1">
    <property type="nucleotide sequence ID" value="NZ_AJLR01000147.1"/>
</dbReference>
<dbReference type="InterPro" id="IPR006656">
    <property type="entry name" value="Mopterin_OxRdtase"/>
</dbReference>
<dbReference type="Gene3D" id="3.40.228.10">
    <property type="entry name" value="Dimethylsulfoxide Reductase, domain 2"/>
    <property type="match status" value="1"/>
</dbReference>
<evidence type="ECO:0000313" key="9">
    <source>
        <dbReference type="EMBL" id="EKN63263.1"/>
    </source>
</evidence>
<dbReference type="EMBL" id="AJLR01000147">
    <property type="protein sequence ID" value="EKN63263.1"/>
    <property type="molecule type" value="Genomic_DNA"/>
</dbReference>
<dbReference type="GO" id="GO:0046872">
    <property type="term" value="F:metal ion binding"/>
    <property type="evidence" value="ECO:0007669"/>
    <property type="project" value="UniProtKB-KW"/>
</dbReference>
<dbReference type="PANTHER" id="PTHR43742:SF6">
    <property type="entry name" value="OXIDOREDUCTASE YYAE-RELATED"/>
    <property type="match status" value="1"/>
</dbReference>
<dbReference type="GO" id="GO:0016491">
    <property type="term" value="F:oxidoreductase activity"/>
    <property type="evidence" value="ECO:0007669"/>
    <property type="project" value="UniProtKB-KW"/>
</dbReference>
<keyword evidence="5" id="KW-0560">Oxidoreductase</keyword>
<dbReference type="Pfam" id="PF04879">
    <property type="entry name" value="Molybdop_Fe4S4"/>
    <property type="match status" value="1"/>
</dbReference>
<evidence type="ECO:0000256" key="3">
    <source>
        <dbReference type="ARBA" id="ARBA00022505"/>
    </source>
</evidence>
<comment type="caution">
    <text evidence="9">The sequence shown here is derived from an EMBL/GenBank/DDBJ whole genome shotgun (WGS) entry which is preliminary data.</text>
</comment>
<keyword evidence="3" id="KW-0500">Molybdenum</keyword>
<evidence type="ECO:0000256" key="1">
    <source>
        <dbReference type="ARBA" id="ARBA00001942"/>
    </source>
</evidence>
<dbReference type="PROSITE" id="PS00490">
    <property type="entry name" value="MOLYBDOPTERIN_PROK_2"/>
    <property type="match status" value="1"/>
</dbReference>
<dbReference type="STRING" id="1131731.BAZO_18461"/>
<keyword evidence="6" id="KW-0408">Iron</keyword>
<accession>K6D5D5</accession>
<dbReference type="Gene3D" id="2.20.25.90">
    <property type="entry name" value="ADC-like domains"/>
    <property type="match status" value="1"/>
</dbReference>
<dbReference type="AlphaFoldDB" id="K6D5D5"/>
<dbReference type="Gene3D" id="2.40.40.20">
    <property type="match status" value="1"/>
</dbReference>
<organism evidence="9 10">
    <name type="scientific">Schinkia azotoformans LMG 9581</name>
    <dbReference type="NCBI Taxonomy" id="1131731"/>
    <lineage>
        <taxon>Bacteria</taxon>
        <taxon>Bacillati</taxon>
        <taxon>Bacillota</taxon>
        <taxon>Bacilli</taxon>
        <taxon>Bacillales</taxon>
        <taxon>Bacillaceae</taxon>
        <taxon>Calidifontibacillus/Schinkia group</taxon>
        <taxon>Schinkia</taxon>
    </lineage>
</organism>
<dbReference type="InterPro" id="IPR006655">
    <property type="entry name" value="Mopterin_OxRdtase_prok_CS"/>
</dbReference>
<dbReference type="GO" id="GO:0043546">
    <property type="term" value="F:molybdopterin cofactor binding"/>
    <property type="evidence" value="ECO:0007669"/>
    <property type="project" value="InterPro"/>
</dbReference>
<dbReference type="SUPFAM" id="SSF53706">
    <property type="entry name" value="Formate dehydrogenase/DMSO reductase, domains 1-3"/>
    <property type="match status" value="1"/>
</dbReference>
<keyword evidence="7" id="KW-0411">Iron-sulfur</keyword>
<dbReference type="SMART" id="SM00926">
    <property type="entry name" value="Molybdop_Fe4S4"/>
    <property type="match status" value="1"/>
</dbReference>
<feature type="domain" description="4Fe-4S Mo/W bis-MGD-type" evidence="8">
    <location>
        <begin position="3"/>
        <end position="60"/>
    </location>
</feature>
<evidence type="ECO:0000256" key="6">
    <source>
        <dbReference type="ARBA" id="ARBA00023004"/>
    </source>
</evidence>
<comment type="similarity">
    <text evidence="2">Belongs to the prokaryotic molybdopterin-containing oxidoreductase family.</text>
</comment>
<protein>
    <submittedName>
        <fullName evidence="9">Anaerobic dehydrogenase</fullName>
    </submittedName>
</protein>
<dbReference type="InterPro" id="IPR050612">
    <property type="entry name" value="Prok_Mopterin_Oxidored"/>
</dbReference>
<sequence>MKLQIIRNTCPRNCYGTCGILSYVDNGKLIKVTGDPNHGFNQGRLCAKGYAYTQYVYHPDRLKFPMIQKPRGSGNWTRISWDEAYTIIANKMIELNQRYGSNLALGYNKFSGNLGILHYATEGMFNSFGPHTKTFGNPCAQTGRLAIKNSFGDNYSSVPENMANASLIVIWGSNPAVTNVHQMKFIYEARRKGAKLVVIDPIYTETAKKADLYIQIKPGTDMWLALGIAKILIESGKYEEGFIEKQALGWDAFKTFLEKNLTITEVIEKTGVPLKAIEELTSLYYSIKPTVTWIGLGLQRSHFGKSGIEAINSLAAMTGNLSIPNGGLYFVHFDVEQFPLTLLNHRGPDHPAIPYSREIDISDFSESALSLQNPPLKLLWIASRNIVSQDQNLKAWEELNKQMELIVTVDLFMTKTAEQSDIVLPAASHFEEEDLHVGYWHYWLSINQKAIPPFYEAKSDLTIARELTTKLNELSPGFSNFPADKEPIDWIKEELTPEMMELYNIESYKDLLEGPHQKKKSNIFLEQEEQIRLLSPEKIAEGEQFHDAFAKENEFPYQLLTPQKLLKIHSQYEMNPWLHSGDQEMMIEISDDIARSHNLQDKMKVEVFNEHGMITGRVRINKLLPKNIVLAPQAGHDPINQLIYVKNENDQSESSVFFYDSRVKIRKWGEAHV</sequence>
<dbReference type="PANTHER" id="PTHR43742">
    <property type="entry name" value="TRIMETHYLAMINE-N-OXIDE REDUCTASE"/>
    <property type="match status" value="1"/>
</dbReference>
<dbReference type="InterPro" id="IPR006657">
    <property type="entry name" value="MoPterin_dinucl-bd_dom"/>
</dbReference>
<dbReference type="Proteomes" id="UP000006315">
    <property type="component" value="Unassembled WGS sequence"/>
</dbReference>
<evidence type="ECO:0000256" key="7">
    <source>
        <dbReference type="ARBA" id="ARBA00023014"/>
    </source>
</evidence>
<dbReference type="GeneID" id="89468760"/>
<dbReference type="Gene3D" id="3.40.50.740">
    <property type="match status" value="1"/>
</dbReference>
<dbReference type="Pfam" id="PF01568">
    <property type="entry name" value="Molydop_binding"/>
    <property type="match status" value="1"/>
</dbReference>
<evidence type="ECO:0000256" key="2">
    <source>
        <dbReference type="ARBA" id="ARBA00010312"/>
    </source>
</evidence>
<dbReference type="InterPro" id="IPR006963">
    <property type="entry name" value="Mopterin_OxRdtase_4Fe-4S_dom"/>
</dbReference>
<reference evidence="9 10" key="1">
    <citation type="journal article" date="2012" name="Front. Microbiol.">
        <title>Redundancy and modularity in membrane-associated dissimilatory nitrate reduction in Bacillus.</title>
        <authorList>
            <person name="Heylen K."/>
            <person name="Keltjens J."/>
        </authorList>
    </citation>
    <scope>NUCLEOTIDE SEQUENCE [LARGE SCALE GENOMIC DNA]</scope>
    <source>
        <strain evidence="9 10">LMG 9581</strain>
    </source>
</reference>
<dbReference type="PATRIC" id="fig|1131731.3.peg.3765"/>
<dbReference type="Pfam" id="PF00384">
    <property type="entry name" value="Molybdopterin"/>
    <property type="match status" value="1"/>
</dbReference>
<dbReference type="Gene3D" id="3.30.2070.10">
    <property type="entry name" value="Formate dehydrogenase/DMSO reductase"/>
    <property type="match status" value="1"/>
</dbReference>
<dbReference type="GO" id="GO:0051536">
    <property type="term" value="F:iron-sulfur cluster binding"/>
    <property type="evidence" value="ECO:0007669"/>
    <property type="project" value="UniProtKB-KW"/>
</dbReference>
<evidence type="ECO:0000313" key="10">
    <source>
        <dbReference type="Proteomes" id="UP000006315"/>
    </source>
</evidence>
<dbReference type="SUPFAM" id="SSF50692">
    <property type="entry name" value="ADC-like"/>
    <property type="match status" value="1"/>
</dbReference>
<dbReference type="CDD" id="cd02766">
    <property type="entry name" value="MopB_3"/>
    <property type="match status" value="1"/>
</dbReference>
<keyword evidence="10" id="KW-1185">Reference proteome</keyword>
<comment type="cofactor">
    <cofactor evidence="1">
        <name>Mo-bis(molybdopterin guanine dinucleotide)</name>
        <dbReference type="ChEBI" id="CHEBI:60539"/>
    </cofactor>
</comment>
<evidence type="ECO:0000259" key="8">
    <source>
        <dbReference type="PROSITE" id="PS51669"/>
    </source>
</evidence>
<evidence type="ECO:0000256" key="5">
    <source>
        <dbReference type="ARBA" id="ARBA00023002"/>
    </source>
</evidence>
<dbReference type="InterPro" id="IPR009010">
    <property type="entry name" value="Asp_de-COase-like_dom_sf"/>
</dbReference>
<proteinExistence type="inferred from homology"/>